<dbReference type="Proteomes" id="UP000053555">
    <property type="component" value="Unassembled WGS sequence"/>
</dbReference>
<dbReference type="Pfam" id="PF13966">
    <property type="entry name" value="zf-RVT"/>
    <property type="match status" value="1"/>
</dbReference>
<evidence type="ECO:0000313" key="2">
    <source>
        <dbReference type="EMBL" id="KHN28359.1"/>
    </source>
</evidence>
<dbReference type="EMBL" id="KN652845">
    <property type="protein sequence ID" value="KHN28359.1"/>
    <property type="molecule type" value="Genomic_DNA"/>
</dbReference>
<sequence length="190" mass="22820">MKKVHWVAWKDLYQPKENEDIGMRLERHVNDSFMIKVAWELCMKPSHLWVKVVRAKYACRDDHWHIIEKKKRGSNLWSSIKYVWDAFQENCVVNGMNVAWRSSSYRNFKVKNVYHCVANLENSPNTMLFRIIWRWEGAKRSRVLLWKMAKGALATNEARREMGFTESWSCPMCENEKETTFHCMRDFQHA</sequence>
<name>A0A0B2R888_GLYSO</name>
<dbReference type="AlphaFoldDB" id="A0A0B2R888"/>
<reference evidence="2" key="1">
    <citation type="submission" date="2014-07" db="EMBL/GenBank/DDBJ databases">
        <title>Identification of a novel salt tolerance gene in wild soybean by whole-genome sequencing.</title>
        <authorList>
            <person name="Lam H.-M."/>
            <person name="Qi X."/>
            <person name="Li M.-W."/>
            <person name="Liu X."/>
            <person name="Xie M."/>
            <person name="Ni M."/>
            <person name="Xu X."/>
        </authorList>
    </citation>
    <scope>NUCLEOTIDE SEQUENCE [LARGE SCALE GENOMIC DNA]</scope>
    <source>
        <tissue evidence="2">Root</tissue>
    </source>
</reference>
<gene>
    <name evidence="2" type="ORF">glysoja_029620</name>
</gene>
<dbReference type="InterPro" id="IPR026960">
    <property type="entry name" value="RVT-Znf"/>
</dbReference>
<proteinExistence type="predicted"/>
<accession>A0A0B2R888</accession>
<feature type="domain" description="Reverse transcriptase zinc-binding" evidence="1">
    <location>
        <begin position="108"/>
        <end position="184"/>
    </location>
</feature>
<organism evidence="2">
    <name type="scientific">Glycine soja</name>
    <name type="common">Wild soybean</name>
    <dbReference type="NCBI Taxonomy" id="3848"/>
    <lineage>
        <taxon>Eukaryota</taxon>
        <taxon>Viridiplantae</taxon>
        <taxon>Streptophyta</taxon>
        <taxon>Embryophyta</taxon>
        <taxon>Tracheophyta</taxon>
        <taxon>Spermatophyta</taxon>
        <taxon>Magnoliopsida</taxon>
        <taxon>eudicotyledons</taxon>
        <taxon>Gunneridae</taxon>
        <taxon>Pentapetalae</taxon>
        <taxon>rosids</taxon>
        <taxon>fabids</taxon>
        <taxon>Fabales</taxon>
        <taxon>Fabaceae</taxon>
        <taxon>Papilionoideae</taxon>
        <taxon>50 kb inversion clade</taxon>
        <taxon>NPAAA clade</taxon>
        <taxon>indigoferoid/millettioid clade</taxon>
        <taxon>Phaseoleae</taxon>
        <taxon>Glycine</taxon>
        <taxon>Glycine subgen. Soja</taxon>
    </lineage>
</organism>
<evidence type="ECO:0000259" key="1">
    <source>
        <dbReference type="Pfam" id="PF13966"/>
    </source>
</evidence>
<protein>
    <recommendedName>
        <fullName evidence="1">Reverse transcriptase zinc-binding domain-containing protein</fullName>
    </recommendedName>
</protein>